<dbReference type="OrthoDB" id="9776313at2"/>
<dbReference type="Gene3D" id="3.40.50.720">
    <property type="entry name" value="NAD(P)-binding Rossmann-like Domain"/>
    <property type="match status" value="1"/>
</dbReference>
<organism evidence="2 3">
    <name type="scientific">Sulfurivirga caldicuralii</name>
    <dbReference type="NCBI Taxonomy" id="364032"/>
    <lineage>
        <taxon>Bacteria</taxon>
        <taxon>Pseudomonadati</taxon>
        <taxon>Pseudomonadota</taxon>
        <taxon>Gammaproteobacteria</taxon>
        <taxon>Thiotrichales</taxon>
        <taxon>Piscirickettsiaceae</taxon>
        <taxon>Sulfurivirga</taxon>
    </lineage>
</organism>
<proteinExistence type="predicted"/>
<evidence type="ECO:0000313" key="2">
    <source>
        <dbReference type="EMBL" id="SIN70865.1"/>
    </source>
</evidence>
<dbReference type="EMBL" id="FSRE01000001">
    <property type="protein sequence ID" value="SIN70865.1"/>
    <property type="molecule type" value="Genomic_DNA"/>
</dbReference>
<dbReference type="Proteomes" id="UP000198461">
    <property type="component" value="Unassembled WGS sequence"/>
</dbReference>
<reference evidence="3" key="1">
    <citation type="submission" date="2016-11" db="EMBL/GenBank/DDBJ databases">
        <authorList>
            <person name="Varghese N."/>
            <person name="Submissions S."/>
        </authorList>
    </citation>
    <scope>NUCLEOTIDE SEQUENCE [LARGE SCALE GENOMIC DNA]</scope>
    <source>
        <strain evidence="3">DSM 17737</strain>
    </source>
</reference>
<evidence type="ECO:0000313" key="3">
    <source>
        <dbReference type="Proteomes" id="UP000198461"/>
    </source>
</evidence>
<dbReference type="AlphaFoldDB" id="A0A1N6DJ97"/>
<sequence>MRLGNRIAVFGGSGFIGREVMYELAHAGYELTCYVRRPERYRDISLLPNTRVRGWTPLDDLSTREALEGHTMLLNLTVDQSDTLEAIAPEDFPALAKQLQKSAAKVGIRRILHLSYLDANAQAGGGWAKQLAEMEAALHAVPSAQTTTFRTSLVIGEGDDNSSRYRDQLKRMAFVPVYGAEYRFQPLWVKDLARLIKNCVRNKASFGQRWTAVGDDTLTLKELAQEVAEIMGVESPIVFSPCPLNARLLLKLGPLAPSSLHPAQLITLHGDRLADNADFETQFGFKPTEVEVALSTYVTPHDIRHRYNFFRKEAGRDLNELPRELL</sequence>
<feature type="domain" description="NAD(P)-binding" evidence="1">
    <location>
        <begin position="11"/>
        <end position="130"/>
    </location>
</feature>
<keyword evidence="3" id="KW-1185">Reference proteome</keyword>
<dbReference type="Pfam" id="PF13460">
    <property type="entry name" value="NAD_binding_10"/>
    <property type="match status" value="1"/>
</dbReference>
<dbReference type="GO" id="GO:0044877">
    <property type="term" value="F:protein-containing complex binding"/>
    <property type="evidence" value="ECO:0007669"/>
    <property type="project" value="TreeGrafter"/>
</dbReference>
<dbReference type="STRING" id="364032.SAMN05443662_0193"/>
<dbReference type="InterPro" id="IPR036291">
    <property type="entry name" value="NAD(P)-bd_dom_sf"/>
</dbReference>
<protein>
    <submittedName>
        <fullName evidence="2">NADH dehydrogenase</fullName>
    </submittedName>
</protein>
<dbReference type="RefSeq" id="WP_074200532.1">
    <property type="nucleotide sequence ID" value="NZ_FSRE01000001.1"/>
</dbReference>
<dbReference type="InterPro" id="IPR051207">
    <property type="entry name" value="ComplexI_NDUFA9_subunit"/>
</dbReference>
<dbReference type="PANTHER" id="PTHR12126:SF11">
    <property type="entry name" value="NADH DEHYDROGENASE [UBIQUINONE] 1 ALPHA SUBCOMPLEX SUBUNIT 9, MITOCHONDRIAL"/>
    <property type="match status" value="1"/>
</dbReference>
<gene>
    <name evidence="2" type="ORF">SAMN05443662_0193</name>
</gene>
<evidence type="ECO:0000259" key="1">
    <source>
        <dbReference type="Pfam" id="PF13460"/>
    </source>
</evidence>
<dbReference type="PANTHER" id="PTHR12126">
    <property type="entry name" value="NADH-UBIQUINONE OXIDOREDUCTASE 39 KDA SUBUNIT-RELATED"/>
    <property type="match status" value="1"/>
</dbReference>
<name>A0A1N6DJ97_9GAMM</name>
<dbReference type="SUPFAM" id="SSF51735">
    <property type="entry name" value="NAD(P)-binding Rossmann-fold domains"/>
    <property type="match status" value="1"/>
</dbReference>
<accession>A0A1N6DJ97</accession>
<dbReference type="InterPro" id="IPR016040">
    <property type="entry name" value="NAD(P)-bd_dom"/>
</dbReference>